<dbReference type="Pfam" id="PF00015">
    <property type="entry name" value="MCPsignal"/>
    <property type="match status" value="1"/>
</dbReference>
<feature type="domain" description="Methyl-accepting transducer" evidence="5">
    <location>
        <begin position="227"/>
        <end position="456"/>
    </location>
</feature>
<dbReference type="Gene3D" id="1.10.287.950">
    <property type="entry name" value="Methyl-accepting chemotaxis protein"/>
    <property type="match status" value="1"/>
</dbReference>
<dbReference type="RefSeq" id="WP_344765500.1">
    <property type="nucleotide sequence ID" value="NZ_BAAAZE010000014.1"/>
</dbReference>
<evidence type="ECO:0000256" key="3">
    <source>
        <dbReference type="PROSITE-ProRule" id="PRU00284"/>
    </source>
</evidence>
<keyword evidence="7" id="KW-1185">Reference proteome</keyword>
<protein>
    <submittedName>
        <fullName evidence="6">Methyl-accepting chemotaxis protein</fullName>
    </submittedName>
</protein>
<name>A0ABP7TZC9_9BURK</name>
<dbReference type="PANTHER" id="PTHR43531:SF14">
    <property type="entry name" value="METHYL-ACCEPTING CHEMOTAXIS PROTEIN I-RELATED"/>
    <property type="match status" value="1"/>
</dbReference>
<feature type="transmembrane region" description="Helical" evidence="4">
    <location>
        <begin position="12"/>
        <end position="33"/>
    </location>
</feature>
<dbReference type="PROSITE" id="PS50111">
    <property type="entry name" value="CHEMOTAXIS_TRANSDUC_2"/>
    <property type="match status" value="1"/>
</dbReference>
<dbReference type="PANTHER" id="PTHR43531">
    <property type="entry name" value="PROTEIN ICFG"/>
    <property type="match status" value="1"/>
</dbReference>
<evidence type="ECO:0000256" key="1">
    <source>
        <dbReference type="ARBA" id="ARBA00022481"/>
    </source>
</evidence>
<keyword evidence="1" id="KW-0488">Methylation</keyword>
<feature type="transmembrane region" description="Helical" evidence="4">
    <location>
        <begin position="40"/>
        <end position="59"/>
    </location>
</feature>
<dbReference type="InterPro" id="IPR004089">
    <property type="entry name" value="MCPsignal_dom"/>
</dbReference>
<evidence type="ECO:0000256" key="2">
    <source>
        <dbReference type="ARBA" id="ARBA00029447"/>
    </source>
</evidence>
<evidence type="ECO:0000259" key="5">
    <source>
        <dbReference type="PROSITE" id="PS50111"/>
    </source>
</evidence>
<dbReference type="InterPro" id="IPR051310">
    <property type="entry name" value="MCP_chemotaxis"/>
</dbReference>
<dbReference type="EMBL" id="BAAAZE010000014">
    <property type="protein sequence ID" value="GAA4033563.1"/>
    <property type="molecule type" value="Genomic_DNA"/>
</dbReference>
<evidence type="ECO:0000256" key="4">
    <source>
        <dbReference type="SAM" id="Phobius"/>
    </source>
</evidence>
<reference evidence="7" key="1">
    <citation type="journal article" date="2019" name="Int. J. Syst. Evol. Microbiol.">
        <title>The Global Catalogue of Microorganisms (GCM) 10K type strain sequencing project: providing services to taxonomists for standard genome sequencing and annotation.</title>
        <authorList>
            <consortium name="The Broad Institute Genomics Platform"/>
            <consortium name="The Broad Institute Genome Sequencing Center for Infectious Disease"/>
            <person name="Wu L."/>
            <person name="Ma J."/>
        </authorList>
    </citation>
    <scope>NUCLEOTIDE SEQUENCE [LARGE SCALE GENOMIC DNA]</scope>
    <source>
        <strain evidence="7">JCM 16673</strain>
    </source>
</reference>
<feature type="transmembrane region" description="Helical" evidence="4">
    <location>
        <begin position="96"/>
        <end position="121"/>
    </location>
</feature>
<keyword evidence="3" id="KW-0807">Transducer</keyword>
<sequence>MNDTNYFLQKNYVQADRLMLGILWGAFVMSLALSGMHDTLTWALVVGLPAVLIPTGLILTAGGSFLTRAVVAAALMVFSALHIHQAAGMSELHFGIFVLLAVLLCYRDWSVIVIAAAVIAVHHLSFNYLQQWGYGVICFTEPGLGKVISHAAYVVVESGVLAYLAVVLHRDAVQSAELKVSVSRMTAQGAGVIDLTALNRNVESESGVALQGIVTQLHSAVASVRSGVETMAVASREIASGTLDLSSRTEQQASSLSETAASMLQMTATVKQNVERAREANQMALTSSDIAVKGGQVVTRVVDTMKSISESSRKISDITSVVDSIAFQTNILALNAAVEAARAGEQGRGFAVVAAEVRNLAQRSAAAAKDISALINESVISVDAGSKLASEAGATMTDIVASIQKVNAIMTDISDASQEQSRGIEQVNQAISQMDQVTQQNAALVEESAAASETLQDQAANLVEVMSVFRLDEQTQRSLRPQLAQARSGMLALPSGRR</sequence>
<keyword evidence="4" id="KW-0472">Membrane</keyword>
<organism evidence="6 7">
    <name type="scientific">Actimicrobium antarcticum</name>
    <dbReference type="NCBI Taxonomy" id="1051899"/>
    <lineage>
        <taxon>Bacteria</taxon>
        <taxon>Pseudomonadati</taxon>
        <taxon>Pseudomonadota</taxon>
        <taxon>Betaproteobacteria</taxon>
        <taxon>Burkholderiales</taxon>
        <taxon>Oxalobacteraceae</taxon>
        <taxon>Actimicrobium</taxon>
    </lineage>
</organism>
<dbReference type="SUPFAM" id="SSF58104">
    <property type="entry name" value="Methyl-accepting chemotaxis protein (MCP) signaling domain"/>
    <property type="match status" value="1"/>
</dbReference>
<dbReference type="Proteomes" id="UP001501353">
    <property type="component" value="Unassembled WGS sequence"/>
</dbReference>
<dbReference type="InterPro" id="IPR004090">
    <property type="entry name" value="Chemotax_Me-accpt_rcpt"/>
</dbReference>
<keyword evidence="4" id="KW-1133">Transmembrane helix</keyword>
<evidence type="ECO:0000313" key="7">
    <source>
        <dbReference type="Proteomes" id="UP001501353"/>
    </source>
</evidence>
<comment type="similarity">
    <text evidence="2">Belongs to the methyl-accepting chemotaxis (MCP) protein family.</text>
</comment>
<dbReference type="PRINTS" id="PR00260">
    <property type="entry name" value="CHEMTRNSDUCR"/>
</dbReference>
<gene>
    <name evidence="6" type="ORF">GCM10022212_35950</name>
</gene>
<evidence type="ECO:0000313" key="6">
    <source>
        <dbReference type="EMBL" id="GAA4033563.1"/>
    </source>
</evidence>
<proteinExistence type="inferred from homology"/>
<accession>A0ABP7TZC9</accession>
<dbReference type="SMART" id="SM00283">
    <property type="entry name" value="MA"/>
    <property type="match status" value="1"/>
</dbReference>
<keyword evidence="4" id="KW-0812">Transmembrane</keyword>
<dbReference type="CDD" id="cd11386">
    <property type="entry name" value="MCP_signal"/>
    <property type="match status" value="1"/>
</dbReference>
<comment type="caution">
    <text evidence="6">The sequence shown here is derived from an EMBL/GenBank/DDBJ whole genome shotgun (WGS) entry which is preliminary data.</text>
</comment>